<proteinExistence type="predicted"/>
<name>X1EH09_9ZZZZ</name>
<reference evidence="1" key="1">
    <citation type="journal article" date="2014" name="Front. Microbiol.">
        <title>High frequency of phylogenetically diverse reductive dehalogenase-homologous genes in deep subseafloor sedimentary metagenomes.</title>
        <authorList>
            <person name="Kawai M."/>
            <person name="Futagami T."/>
            <person name="Toyoda A."/>
            <person name="Takaki Y."/>
            <person name="Nishi S."/>
            <person name="Hori S."/>
            <person name="Arai W."/>
            <person name="Tsubouchi T."/>
            <person name="Morono Y."/>
            <person name="Uchiyama I."/>
            <person name="Ito T."/>
            <person name="Fujiyama A."/>
            <person name="Inagaki F."/>
            <person name="Takami H."/>
        </authorList>
    </citation>
    <scope>NUCLEOTIDE SEQUENCE</scope>
    <source>
        <strain evidence="1">Expedition CK06-06</strain>
    </source>
</reference>
<dbReference type="InterPro" id="IPR036361">
    <property type="entry name" value="SAP_dom_sf"/>
</dbReference>
<sequence length="95" mass="10976">MIPKRKKEDLEGIISAIEDVSGEKFERSFTPDEDEFTEETKKKTPEVFSEELPADLNSLTVKELKSYCKKKEINLPAKARKVDIIKIINYVLDKD</sequence>
<organism evidence="1">
    <name type="scientific">marine sediment metagenome</name>
    <dbReference type="NCBI Taxonomy" id="412755"/>
    <lineage>
        <taxon>unclassified sequences</taxon>
        <taxon>metagenomes</taxon>
        <taxon>ecological metagenomes</taxon>
    </lineage>
</organism>
<gene>
    <name evidence="1" type="ORF">S03H2_04233</name>
</gene>
<protein>
    <submittedName>
        <fullName evidence="1">Uncharacterized protein</fullName>
    </submittedName>
</protein>
<dbReference type="EMBL" id="BARU01001658">
    <property type="protein sequence ID" value="GAH19650.1"/>
    <property type="molecule type" value="Genomic_DNA"/>
</dbReference>
<dbReference type="Gene3D" id="1.10.720.30">
    <property type="entry name" value="SAP domain"/>
    <property type="match status" value="1"/>
</dbReference>
<accession>X1EH09</accession>
<comment type="caution">
    <text evidence="1">The sequence shown here is derived from an EMBL/GenBank/DDBJ whole genome shotgun (WGS) entry which is preliminary data.</text>
</comment>
<evidence type="ECO:0000313" key="1">
    <source>
        <dbReference type="EMBL" id="GAH19650.1"/>
    </source>
</evidence>
<dbReference type="AlphaFoldDB" id="X1EH09"/>